<dbReference type="InterPro" id="IPR029055">
    <property type="entry name" value="Ntn_hydrolases_N"/>
</dbReference>
<dbReference type="Pfam" id="PF00733">
    <property type="entry name" value="Asn_synthase"/>
    <property type="match status" value="1"/>
</dbReference>
<comment type="caution">
    <text evidence="2">The sequence shown here is derived from an EMBL/GenBank/DDBJ whole genome shotgun (WGS) entry which is preliminary data.</text>
</comment>
<reference evidence="2 3" key="1">
    <citation type="submission" date="2023-08" db="EMBL/GenBank/DDBJ databases">
        <title>genomic of DY56.</title>
        <authorList>
            <person name="Wang Y."/>
        </authorList>
    </citation>
    <scope>NUCLEOTIDE SEQUENCE [LARGE SCALE GENOMIC DNA]</scope>
    <source>
        <strain evidence="2 3">DY56-A-20</strain>
    </source>
</reference>
<dbReference type="EMBL" id="JAVAIL010000006">
    <property type="protein sequence ID" value="MDP4540823.1"/>
    <property type="molecule type" value="Genomic_DNA"/>
</dbReference>
<gene>
    <name evidence="2" type="ORF">Q9K01_14445</name>
</gene>
<name>A0ABT9HBY1_9SPHN</name>
<protein>
    <submittedName>
        <fullName evidence="2">Asparagine synthase-related protein</fullName>
    </submittedName>
</protein>
<sequence>MIGVVFSRGTFRRLSSVVEPVPDCTTAGATARYLVTKVWGGYFAIIEDRSKGHIGLLVDPSGLLPVYHLATPDHDLYASDPRLFARSGTPGPPVSYLALHAHLLKPELRRRVTCLEGVEELAPGVLHLPGMPEEPPQAIWHAADFLPSAQILDFEEYADQLKGLSTAVIQCWSESLGKASVAASGGVDSSLICAALSHADQRFDCVTLATLDPTGDERIYARRVADWFDVRCAERVYDPGGVGRKTDQSAGAGSTSSARD</sequence>
<feature type="domain" description="Asparagine synthetase" evidence="1">
    <location>
        <begin position="181"/>
        <end position="237"/>
    </location>
</feature>
<accession>A0ABT9HBY1</accession>
<organism evidence="2 3">
    <name type="scientific">Qipengyuania benthica</name>
    <dbReference type="NCBI Taxonomy" id="3067651"/>
    <lineage>
        <taxon>Bacteria</taxon>
        <taxon>Pseudomonadati</taxon>
        <taxon>Pseudomonadota</taxon>
        <taxon>Alphaproteobacteria</taxon>
        <taxon>Sphingomonadales</taxon>
        <taxon>Erythrobacteraceae</taxon>
        <taxon>Qipengyuania</taxon>
    </lineage>
</organism>
<proteinExistence type="predicted"/>
<keyword evidence="3" id="KW-1185">Reference proteome</keyword>
<evidence type="ECO:0000313" key="3">
    <source>
        <dbReference type="Proteomes" id="UP001235664"/>
    </source>
</evidence>
<dbReference type="InterPro" id="IPR014729">
    <property type="entry name" value="Rossmann-like_a/b/a_fold"/>
</dbReference>
<dbReference type="Gene3D" id="3.40.50.620">
    <property type="entry name" value="HUPs"/>
    <property type="match status" value="1"/>
</dbReference>
<dbReference type="Proteomes" id="UP001235664">
    <property type="component" value="Unassembled WGS sequence"/>
</dbReference>
<evidence type="ECO:0000313" key="2">
    <source>
        <dbReference type="EMBL" id="MDP4540823.1"/>
    </source>
</evidence>
<dbReference type="SUPFAM" id="SSF52402">
    <property type="entry name" value="Adenine nucleotide alpha hydrolases-like"/>
    <property type="match status" value="1"/>
</dbReference>
<dbReference type="SUPFAM" id="SSF56235">
    <property type="entry name" value="N-terminal nucleophile aminohydrolases (Ntn hydrolases)"/>
    <property type="match status" value="1"/>
</dbReference>
<dbReference type="InterPro" id="IPR001962">
    <property type="entry name" value="Asn_synthase"/>
</dbReference>
<evidence type="ECO:0000259" key="1">
    <source>
        <dbReference type="Pfam" id="PF00733"/>
    </source>
</evidence>